<dbReference type="GO" id="GO:0016627">
    <property type="term" value="F:oxidoreductase activity, acting on the CH-CH group of donors"/>
    <property type="evidence" value="ECO:0007669"/>
    <property type="project" value="InterPro"/>
</dbReference>
<sequence length="102" mass="11349">MLNSIGLANLGVERYCKEIIPFLNKLKTQVIINIAGSELKDYLETLEILEMANGNHIGYEINISCPNVTKGGMEFGVSGDMTRELTAEMRSRTEKLLIMKLG</sequence>
<dbReference type="GO" id="GO:0005737">
    <property type="term" value="C:cytoplasm"/>
    <property type="evidence" value="ECO:0007669"/>
    <property type="project" value="InterPro"/>
</dbReference>
<dbReference type="Pfam" id="PF01180">
    <property type="entry name" value="DHO_dh"/>
    <property type="match status" value="1"/>
</dbReference>
<dbReference type="EMBL" id="UINC01171643">
    <property type="protein sequence ID" value="SVD76315.1"/>
    <property type="molecule type" value="Genomic_DNA"/>
</dbReference>
<evidence type="ECO:0000313" key="3">
    <source>
        <dbReference type="EMBL" id="SVD76315.1"/>
    </source>
</evidence>
<protein>
    <recommendedName>
        <fullName evidence="2">Dihydroorotate dehydrogenase catalytic domain-containing protein</fullName>
    </recommendedName>
</protein>
<dbReference type="SUPFAM" id="SSF51395">
    <property type="entry name" value="FMN-linked oxidoreductases"/>
    <property type="match status" value="1"/>
</dbReference>
<evidence type="ECO:0000259" key="2">
    <source>
        <dbReference type="Pfam" id="PF01180"/>
    </source>
</evidence>
<dbReference type="AlphaFoldDB" id="A0A382Y0B6"/>
<evidence type="ECO:0000256" key="1">
    <source>
        <dbReference type="ARBA" id="ARBA00023002"/>
    </source>
</evidence>
<dbReference type="Gene3D" id="3.20.20.70">
    <property type="entry name" value="Aldolase class I"/>
    <property type="match status" value="1"/>
</dbReference>
<dbReference type="InterPro" id="IPR005720">
    <property type="entry name" value="Dihydroorotate_DH_cat"/>
</dbReference>
<name>A0A382Y0B6_9ZZZZ</name>
<accession>A0A382Y0B6</accession>
<proteinExistence type="predicted"/>
<feature type="domain" description="Dihydroorotate dehydrogenase catalytic" evidence="2">
    <location>
        <begin position="1"/>
        <end position="101"/>
    </location>
</feature>
<dbReference type="InterPro" id="IPR013785">
    <property type="entry name" value="Aldolase_TIM"/>
</dbReference>
<organism evidence="3">
    <name type="scientific">marine metagenome</name>
    <dbReference type="NCBI Taxonomy" id="408172"/>
    <lineage>
        <taxon>unclassified sequences</taxon>
        <taxon>metagenomes</taxon>
        <taxon>ecological metagenomes</taxon>
    </lineage>
</organism>
<keyword evidence="1" id="KW-0560">Oxidoreductase</keyword>
<reference evidence="3" key="1">
    <citation type="submission" date="2018-05" db="EMBL/GenBank/DDBJ databases">
        <authorList>
            <person name="Lanie J.A."/>
            <person name="Ng W.-L."/>
            <person name="Kazmierczak K.M."/>
            <person name="Andrzejewski T.M."/>
            <person name="Davidsen T.M."/>
            <person name="Wayne K.J."/>
            <person name="Tettelin H."/>
            <person name="Glass J.I."/>
            <person name="Rusch D."/>
            <person name="Podicherti R."/>
            <person name="Tsui H.-C.T."/>
            <person name="Winkler M.E."/>
        </authorList>
    </citation>
    <scope>NUCLEOTIDE SEQUENCE</scope>
</reference>
<gene>
    <name evidence="3" type="ORF">METZ01_LOCUS429169</name>
</gene>
<feature type="non-terminal residue" evidence="3">
    <location>
        <position position="102"/>
    </location>
</feature>